<keyword evidence="10" id="KW-1185">Reference proteome</keyword>
<evidence type="ECO:0000313" key="10">
    <source>
        <dbReference type="Proteomes" id="UP000198634"/>
    </source>
</evidence>
<dbReference type="PANTHER" id="PTHR40074">
    <property type="entry name" value="O-ACETYLTRANSFERASE WECH"/>
    <property type="match status" value="1"/>
</dbReference>
<dbReference type="GO" id="GO:0016413">
    <property type="term" value="F:O-acetyltransferase activity"/>
    <property type="evidence" value="ECO:0007669"/>
    <property type="project" value="TreeGrafter"/>
</dbReference>
<comment type="subcellular location">
    <subcellularLocation>
        <location evidence="1">Cell membrane</location>
        <topology evidence="1">Multi-pass membrane protein</topology>
    </subcellularLocation>
</comment>
<evidence type="ECO:0000313" key="9">
    <source>
        <dbReference type="EMBL" id="SEP56390.1"/>
    </source>
</evidence>
<keyword evidence="5 7" id="KW-1133">Transmembrane helix</keyword>
<dbReference type="Pfam" id="PF01757">
    <property type="entry name" value="Acyl_transf_3"/>
    <property type="match status" value="1"/>
</dbReference>
<evidence type="ECO:0000256" key="5">
    <source>
        <dbReference type="ARBA" id="ARBA00022989"/>
    </source>
</evidence>
<dbReference type="AlphaFoldDB" id="A0A1H8YW22"/>
<organism evidence="9 10">
    <name type="scientific">Thalassovita taeanensis</name>
    <dbReference type="NCBI Taxonomy" id="657014"/>
    <lineage>
        <taxon>Bacteria</taxon>
        <taxon>Pseudomonadati</taxon>
        <taxon>Pseudomonadota</taxon>
        <taxon>Alphaproteobacteria</taxon>
        <taxon>Rhodobacterales</taxon>
        <taxon>Roseobacteraceae</taxon>
        <taxon>Thalassovita</taxon>
    </lineage>
</organism>
<dbReference type="Proteomes" id="UP000198634">
    <property type="component" value="Unassembled WGS sequence"/>
</dbReference>
<evidence type="ECO:0000256" key="3">
    <source>
        <dbReference type="ARBA" id="ARBA00022475"/>
    </source>
</evidence>
<feature type="transmembrane region" description="Helical" evidence="7">
    <location>
        <begin position="42"/>
        <end position="63"/>
    </location>
</feature>
<feature type="transmembrane region" description="Helical" evidence="7">
    <location>
        <begin position="190"/>
        <end position="206"/>
    </location>
</feature>
<protein>
    <submittedName>
        <fullName evidence="9">Surface polysaccharide O-acyltransferase, integral membrane enzyme</fullName>
    </submittedName>
</protein>
<name>A0A1H8YW22_9RHOB</name>
<evidence type="ECO:0000256" key="6">
    <source>
        <dbReference type="ARBA" id="ARBA00023136"/>
    </source>
</evidence>
<feature type="transmembrane region" description="Helical" evidence="7">
    <location>
        <begin position="243"/>
        <end position="262"/>
    </location>
</feature>
<feature type="transmembrane region" description="Helical" evidence="7">
    <location>
        <begin position="268"/>
        <end position="285"/>
    </location>
</feature>
<keyword evidence="6 7" id="KW-0472">Membrane</keyword>
<dbReference type="PANTHER" id="PTHR40074:SF2">
    <property type="entry name" value="O-ACETYLTRANSFERASE WECH"/>
    <property type="match status" value="1"/>
</dbReference>
<sequence>MPSQAIPRTKKRQSLELLRFLAMIFIVMGHLGGTGAQLGNTALSLFILLSVALSGASVARHGFRRFAISRLQRILVPWLIWCGIYLALFTLLDGPAATFRLTNPLSLLIGPALHLWFLPFMLLVSPLIYVIALVPRTIAAQAALWIICSITACVALYLYLTAELPQPLIQWSSVFPTLLYGLLRGRGTPIYYASFLVFICAIGVGMGAELPIVYLTLAVILFEVFMGLHINATWPSRLGSTAFGIYLVHPAFIVFFTHFIPYESNKKLLTGLVFVTSWIAVDLYYQVTARLSR</sequence>
<evidence type="ECO:0000259" key="8">
    <source>
        <dbReference type="Pfam" id="PF01757"/>
    </source>
</evidence>
<keyword evidence="9" id="KW-0012">Acyltransferase</keyword>
<evidence type="ECO:0000256" key="2">
    <source>
        <dbReference type="ARBA" id="ARBA00007400"/>
    </source>
</evidence>
<reference evidence="9 10" key="1">
    <citation type="submission" date="2016-10" db="EMBL/GenBank/DDBJ databases">
        <authorList>
            <person name="de Groot N.N."/>
        </authorList>
    </citation>
    <scope>NUCLEOTIDE SEQUENCE [LARGE SCALE GENOMIC DNA]</scope>
    <source>
        <strain evidence="9 10">DSM 22007</strain>
    </source>
</reference>
<dbReference type="EMBL" id="FOEP01000001">
    <property type="protein sequence ID" value="SEP56390.1"/>
    <property type="molecule type" value="Genomic_DNA"/>
</dbReference>
<feature type="transmembrane region" description="Helical" evidence="7">
    <location>
        <begin position="75"/>
        <end position="92"/>
    </location>
</feature>
<proteinExistence type="inferred from homology"/>
<evidence type="ECO:0000256" key="1">
    <source>
        <dbReference type="ARBA" id="ARBA00004651"/>
    </source>
</evidence>
<accession>A0A1H8YW22</accession>
<feature type="transmembrane region" description="Helical" evidence="7">
    <location>
        <begin position="212"/>
        <end position="231"/>
    </location>
</feature>
<evidence type="ECO:0000256" key="7">
    <source>
        <dbReference type="SAM" id="Phobius"/>
    </source>
</evidence>
<keyword evidence="4 7" id="KW-0812">Transmembrane</keyword>
<feature type="transmembrane region" description="Helical" evidence="7">
    <location>
        <begin position="17"/>
        <end position="36"/>
    </location>
</feature>
<evidence type="ECO:0000256" key="4">
    <source>
        <dbReference type="ARBA" id="ARBA00022692"/>
    </source>
</evidence>
<keyword evidence="3" id="KW-1003">Cell membrane</keyword>
<feature type="transmembrane region" description="Helical" evidence="7">
    <location>
        <begin position="142"/>
        <end position="162"/>
    </location>
</feature>
<comment type="similarity">
    <text evidence="2">Belongs to the acyltransferase 3 family.</text>
</comment>
<dbReference type="STRING" id="657014.SAMN04488092_101164"/>
<feature type="transmembrane region" description="Helical" evidence="7">
    <location>
        <begin position="112"/>
        <end position="135"/>
    </location>
</feature>
<feature type="domain" description="Acyltransferase 3" evidence="8">
    <location>
        <begin position="13"/>
        <end position="269"/>
    </location>
</feature>
<gene>
    <name evidence="9" type="ORF">SAMN04488092_101164</name>
</gene>
<dbReference type="GO" id="GO:0009246">
    <property type="term" value="P:enterobacterial common antigen biosynthetic process"/>
    <property type="evidence" value="ECO:0007669"/>
    <property type="project" value="TreeGrafter"/>
</dbReference>
<dbReference type="GO" id="GO:0005886">
    <property type="term" value="C:plasma membrane"/>
    <property type="evidence" value="ECO:0007669"/>
    <property type="project" value="UniProtKB-SubCell"/>
</dbReference>
<dbReference type="InterPro" id="IPR002656">
    <property type="entry name" value="Acyl_transf_3_dom"/>
</dbReference>
<keyword evidence="9" id="KW-0808">Transferase</keyword>